<dbReference type="SMART" id="SM00028">
    <property type="entry name" value="TPR"/>
    <property type="match status" value="3"/>
</dbReference>
<accession>A0A328BKA2</accession>
<dbReference type="Proteomes" id="UP000248553">
    <property type="component" value="Unassembled WGS sequence"/>
</dbReference>
<evidence type="ECO:0000313" key="4">
    <source>
        <dbReference type="Proteomes" id="UP000248553"/>
    </source>
</evidence>
<dbReference type="Gene3D" id="2.20.110.10">
    <property type="entry name" value="Histone H3 K4-specific methyltransferase SET7/9 N-terminal domain"/>
    <property type="match status" value="4"/>
</dbReference>
<dbReference type="AlphaFoldDB" id="A0A328BKA2"/>
<dbReference type="Pfam" id="PF07661">
    <property type="entry name" value="MORN_2"/>
    <property type="match status" value="11"/>
</dbReference>
<sequence>MPHRYAGSTLLLSLLATAAAAQPSAAVDGPPRATRPAAAAPPTQMPLLGRDALRQGIALHDKNDFGGAIVAYLRVPASDSAYADVQGELALSYWANDQYAEAAAAAQRAIDLGQRSPMPYATLGNSQEELKQADKALATFKTGLKQYPYSGTLWFNQAVTLAGQTGQTAAAAASYQRSLELRPLHPASHLQLARVELQQGHAAHALLGYLTYLMLQPDADGSQSVLILAEQLSSGSLEVEAKDKRPATTPNEAFAELDELLASRVALRKDYPSPVNFQAAVVKQTKLLVEKFPAAKDAAAADFWQRAYGPLVEVLRQGDNLTTFTYLILCSADDKKALKWVKGNMGKVNKLYEAARPQLNLLRDFTTVERGGKSTRVEAWYYDEGALSGLGDARRDAAGKVTPEGPWQFFDNQGNLEGEGSYTSGEKTGAWRYYFADGKLQRECTYDAQGKLTGAFKQYYDSGKLEIDGTYRAGEPVGSAKIFHPCGALREERRYNDAGQQDGPFVKYYASGQVEERGTYRQDQADGPLLDFYPDGTPEYEVTMAAGKQQGPITSYYPGPGKRVEYRAVMEQGEMNGAYTGYHPGGQVREQGSYAKGKRTGLWKTFYADGKPSTEQTYDAQGKLHGVYRDFDVDGQLYSEITYDHDRARKSVYLDRQGKPLQQNNLAGNGEVAVRGLRPDGTPAYSGTYRQGLQQGEWTYVYRHGTPSVRQRYRDDQLDGVVEAFHPNGRVRTRTTYEAGSRHGRFEEYAADGVLRQEGWYVNGQRQGAWRDYYADGTLSEEYGFYQDNENGLRRSYTPTGRLSGEQWFKASLPTRVVAYDSTGRVLDDRQLAVDAPNYQLSYPSGKPRLRTGLTCGLYAGNEWYFPSGQVETSAAMRQGRRDGAFRAFYPGGQLAVAGSYESNAPSGEWKYYSAEGRLRSQGRYAGGEKDGEWTTYYANGQVAAVETYRSGELHGLCRTFDPAGQLIYEKRYQQDDIMAWRCLQPGGQPGAWQDLSSQNGTVKSYYANGQLAAEETYRNGQFDGTCKLYHSNGQLLRETTLRDGLSTGPQREYGADGKLLADEAYAHGEKHGRSRYFRPDGSLLREESWRSGEQSGPTVHYTAQGKPERTDTYWNNYVYGSK</sequence>
<comment type="caution">
    <text evidence="3">The sequence shown here is derived from an EMBL/GenBank/DDBJ whole genome shotgun (WGS) entry which is preliminary data.</text>
</comment>
<feature type="chain" id="PRO_5016345422" evidence="2">
    <location>
        <begin position="22"/>
        <end position="1123"/>
    </location>
</feature>
<evidence type="ECO:0000256" key="2">
    <source>
        <dbReference type="SAM" id="SignalP"/>
    </source>
</evidence>
<protein>
    <submittedName>
        <fullName evidence="3">Uncharacterized protein</fullName>
    </submittedName>
</protein>
<feature type="region of interest" description="Disordered" evidence="1">
    <location>
        <begin position="25"/>
        <end position="44"/>
    </location>
</feature>
<keyword evidence="2" id="KW-0732">Signal</keyword>
<dbReference type="SUPFAM" id="SSF48452">
    <property type="entry name" value="TPR-like"/>
    <property type="match status" value="1"/>
</dbReference>
<dbReference type="InterPro" id="IPR019734">
    <property type="entry name" value="TPR_rpt"/>
</dbReference>
<evidence type="ECO:0000313" key="3">
    <source>
        <dbReference type="EMBL" id="RAK66831.1"/>
    </source>
</evidence>
<organism evidence="3 4">
    <name type="scientific">Hymenobacter edaphi</name>
    <dbReference type="NCBI Taxonomy" id="2211146"/>
    <lineage>
        <taxon>Bacteria</taxon>
        <taxon>Pseudomonadati</taxon>
        <taxon>Bacteroidota</taxon>
        <taxon>Cytophagia</taxon>
        <taxon>Cytophagales</taxon>
        <taxon>Hymenobacteraceae</taxon>
        <taxon>Hymenobacter</taxon>
    </lineage>
</organism>
<proteinExistence type="predicted"/>
<dbReference type="OrthoDB" id="7342920at2"/>
<dbReference type="InterPro" id="IPR011652">
    <property type="entry name" value="MORN_2"/>
</dbReference>
<dbReference type="EMBL" id="QHKM01000003">
    <property type="protein sequence ID" value="RAK66831.1"/>
    <property type="molecule type" value="Genomic_DNA"/>
</dbReference>
<feature type="signal peptide" evidence="2">
    <location>
        <begin position="1"/>
        <end position="21"/>
    </location>
</feature>
<dbReference type="Gene3D" id="3.90.930.1">
    <property type="match status" value="3"/>
</dbReference>
<dbReference type="PANTHER" id="PTHR33706">
    <property type="entry name" value="MORN VARIANT REPEAT PROTEIN"/>
    <property type="match status" value="1"/>
</dbReference>
<dbReference type="RefSeq" id="WP_111478252.1">
    <property type="nucleotide sequence ID" value="NZ_QHKM01000003.1"/>
</dbReference>
<dbReference type="InterPro" id="IPR011990">
    <property type="entry name" value="TPR-like_helical_dom_sf"/>
</dbReference>
<evidence type="ECO:0000256" key="1">
    <source>
        <dbReference type="SAM" id="MobiDB-lite"/>
    </source>
</evidence>
<name>A0A328BKA2_9BACT</name>
<dbReference type="PANTHER" id="PTHR33706:SF1">
    <property type="entry name" value="TPR REPEAT PROTEIN"/>
    <property type="match status" value="1"/>
</dbReference>
<dbReference type="SUPFAM" id="SSF82185">
    <property type="entry name" value="Histone H3 K4-specific methyltransferase SET7/9 N-terminal domain"/>
    <property type="match status" value="6"/>
</dbReference>
<feature type="compositionally biased region" description="Low complexity" evidence="1">
    <location>
        <begin position="30"/>
        <end position="42"/>
    </location>
</feature>
<dbReference type="Gene3D" id="1.25.40.10">
    <property type="entry name" value="Tetratricopeptide repeat domain"/>
    <property type="match status" value="1"/>
</dbReference>
<gene>
    <name evidence="3" type="ORF">DLM85_11520</name>
</gene>
<reference evidence="4" key="1">
    <citation type="submission" date="2018-05" db="EMBL/GenBank/DDBJ databases">
        <authorList>
            <person name="Nie L."/>
        </authorList>
    </citation>
    <scope>NUCLEOTIDE SEQUENCE [LARGE SCALE GENOMIC DNA]</scope>
    <source>
        <strain evidence="4">NL</strain>
    </source>
</reference>
<keyword evidence="4" id="KW-1185">Reference proteome</keyword>